<sequence length="185" mass="20826">MRATLGSRVKFVDSTVDETLFGERTKAREPIHVPEFEPPWVDNGKTQVSPSKPLLFYCPTSSSNSSRSQARKESPSRSGYKPVKFSPSYTDDTLFGNRRTKRSNSPPPKDFRPPWVKEGEKKSLRPLLFDGKARHVFDNSTEKNDTPRTIATPQPGSKPRGSRSASRRRPSTGNPSKPSDKPPWR</sequence>
<dbReference type="EMBL" id="JARQWQ010000037">
    <property type="protein sequence ID" value="KAK2560161.1"/>
    <property type="molecule type" value="Genomic_DNA"/>
</dbReference>
<comment type="subcellular location">
    <subcellularLocation>
        <location evidence="2">Cytoplasm</location>
    </subcellularLocation>
    <subcellularLocation>
        <location evidence="1">Nucleus</location>
    </subcellularLocation>
</comment>
<dbReference type="GO" id="GO:0007399">
    <property type="term" value="P:nervous system development"/>
    <property type="evidence" value="ECO:0007669"/>
    <property type="project" value="UniProtKB-KW"/>
</dbReference>
<reference evidence="13" key="2">
    <citation type="journal article" date="2023" name="Science">
        <title>Genomic signatures of disease resistance in endangered staghorn corals.</title>
        <authorList>
            <person name="Vollmer S.V."/>
            <person name="Selwyn J.D."/>
            <person name="Despard B.A."/>
            <person name="Roesel C.L."/>
        </authorList>
    </citation>
    <scope>NUCLEOTIDE SEQUENCE</scope>
    <source>
        <strain evidence="13">K2</strain>
    </source>
</reference>
<comment type="function">
    <text evidence="10">Tubulin-binding protein that acts as a negative regulator of Notch signaling pathway. Shuttles between the cytoplasm and the nucleus and mediates the nuclear export of RBPJ/RBPSUH, thereby preventing the interaction between RBPJ/RBPSUH and NICD product of Notch proteins (Notch intracellular domain), leading to down-regulate Notch-mediated transcription. May play a role in neurogenesis.</text>
</comment>
<evidence type="ECO:0000256" key="9">
    <source>
        <dbReference type="ARBA" id="ARBA00023242"/>
    </source>
</evidence>
<dbReference type="GO" id="GO:0045746">
    <property type="term" value="P:negative regulation of Notch signaling pathway"/>
    <property type="evidence" value="ECO:0007669"/>
    <property type="project" value="TreeGrafter"/>
</dbReference>
<evidence type="ECO:0000256" key="4">
    <source>
        <dbReference type="ARBA" id="ARBA00011667"/>
    </source>
</evidence>
<dbReference type="Proteomes" id="UP001249851">
    <property type="component" value="Unassembled WGS sequence"/>
</dbReference>
<keyword evidence="6" id="KW-0963">Cytoplasm</keyword>
<dbReference type="GO" id="GO:0005737">
    <property type="term" value="C:cytoplasm"/>
    <property type="evidence" value="ECO:0007669"/>
    <property type="project" value="UniProtKB-SubCell"/>
</dbReference>
<evidence type="ECO:0000256" key="2">
    <source>
        <dbReference type="ARBA" id="ARBA00004496"/>
    </source>
</evidence>
<dbReference type="GO" id="GO:0051168">
    <property type="term" value="P:nuclear export"/>
    <property type="evidence" value="ECO:0007669"/>
    <property type="project" value="InterPro"/>
</dbReference>
<dbReference type="AlphaFoldDB" id="A0AAD9V3S5"/>
<gene>
    <name evidence="13" type="ORF">P5673_017137</name>
</gene>
<evidence type="ECO:0000256" key="8">
    <source>
        <dbReference type="ARBA" id="ARBA00022976"/>
    </source>
</evidence>
<evidence type="ECO:0000313" key="13">
    <source>
        <dbReference type="EMBL" id="KAK2560161.1"/>
    </source>
</evidence>
<accession>A0AAD9V3S5</accession>
<dbReference type="GO" id="GO:0007219">
    <property type="term" value="P:Notch signaling pathway"/>
    <property type="evidence" value="ECO:0007669"/>
    <property type="project" value="UniProtKB-KW"/>
</dbReference>
<evidence type="ECO:0000256" key="1">
    <source>
        <dbReference type="ARBA" id="ARBA00004123"/>
    </source>
</evidence>
<proteinExistence type="inferred from homology"/>
<feature type="compositionally biased region" description="Basic and acidic residues" evidence="12">
    <location>
        <begin position="109"/>
        <end position="123"/>
    </location>
</feature>
<keyword evidence="14" id="KW-1185">Reference proteome</keyword>
<name>A0AAD9V3S5_ACRCE</name>
<evidence type="ECO:0000256" key="11">
    <source>
        <dbReference type="ARBA" id="ARBA00031318"/>
    </source>
</evidence>
<dbReference type="GO" id="GO:0005634">
    <property type="term" value="C:nucleus"/>
    <property type="evidence" value="ECO:0007669"/>
    <property type="project" value="UniProtKB-SubCell"/>
</dbReference>
<keyword evidence="9" id="KW-0539">Nucleus</keyword>
<protein>
    <recommendedName>
        <fullName evidence="5">RBPJ-interacting and tubulin-associated protein 1</fullName>
    </recommendedName>
    <alternativeName>
        <fullName evidence="11">RBPJ-interacting and tubulin-associated protein</fullName>
    </alternativeName>
</protein>
<dbReference type="GO" id="GO:0015631">
    <property type="term" value="F:tubulin binding"/>
    <property type="evidence" value="ECO:0007669"/>
    <property type="project" value="InterPro"/>
</dbReference>
<dbReference type="PANTHER" id="PTHR34917:SF1">
    <property type="entry name" value="RBPJ-INTERACTING AND TUBULIN-ASSOCIATED PROTEIN 1"/>
    <property type="match status" value="1"/>
</dbReference>
<comment type="subunit">
    <text evidence="4">Interacts with RBPJ/RBPSUH.</text>
</comment>
<keyword evidence="8" id="KW-0914">Notch signaling pathway</keyword>
<dbReference type="Pfam" id="PF17066">
    <property type="entry name" value="RITA"/>
    <property type="match status" value="1"/>
</dbReference>
<dbReference type="InterPro" id="IPR031418">
    <property type="entry name" value="RITA1"/>
</dbReference>
<feature type="region of interest" description="Disordered" evidence="12">
    <location>
        <begin position="25"/>
        <end position="185"/>
    </location>
</feature>
<evidence type="ECO:0000256" key="5">
    <source>
        <dbReference type="ARBA" id="ARBA00014447"/>
    </source>
</evidence>
<feature type="compositionally biased region" description="Basic and acidic residues" evidence="12">
    <location>
        <begin position="25"/>
        <end position="35"/>
    </location>
</feature>
<comment type="similarity">
    <text evidence="3">Belongs to the RITA family.</text>
</comment>
<feature type="compositionally biased region" description="Low complexity" evidence="12">
    <location>
        <begin position="155"/>
        <end position="164"/>
    </location>
</feature>
<comment type="caution">
    <text evidence="13">The sequence shown here is derived from an EMBL/GenBank/DDBJ whole genome shotgun (WGS) entry which is preliminary data.</text>
</comment>
<evidence type="ECO:0000313" key="14">
    <source>
        <dbReference type="Proteomes" id="UP001249851"/>
    </source>
</evidence>
<evidence type="ECO:0000256" key="7">
    <source>
        <dbReference type="ARBA" id="ARBA00022902"/>
    </source>
</evidence>
<evidence type="ECO:0000256" key="3">
    <source>
        <dbReference type="ARBA" id="ARBA00010906"/>
    </source>
</evidence>
<evidence type="ECO:0000256" key="6">
    <source>
        <dbReference type="ARBA" id="ARBA00022490"/>
    </source>
</evidence>
<feature type="compositionally biased region" description="Basic and acidic residues" evidence="12">
    <location>
        <begin position="131"/>
        <end position="146"/>
    </location>
</feature>
<keyword evidence="7" id="KW-0524">Neurogenesis</keyword>
<evidence type="ECO:0000256" key="10">
    <source>
        <dbReference type="ARBA" id="ARBA00024957"/>
    </source>
</evidence>
<evidence type="ECO:0000256" key="12">
    <source>
        <dbReference type="SAM" id="MobiDB-lite"/>
    </source>
</evidence>
<reference evidence="13" key="1">
    <citation type="journal article" date="2023" name="G3 (Bethesda)">
        <title>Whole genome assembly and annotation of the endangered Caribbean coral Acropora cervicornis.</title>
        <authorList>
            <person name="Selwyn J.D."/>
            <person name="Vollmer S.V."/>
        </authorList>
    </citation>
    <scope>NUCLEOTIDE SEQUENCE</scope>
    <source>
        <strain evidence="13">K2</strain>
    </source>
</reference>
<organism evidence="13 14">
    <name type="scientific">Acropora cervicornis</name>
    <name type="common">Staghorn coral</name>
    <dbReference type="NCBI Taxonomy" id="6130"/>
    <lineage>
        <taxon>Eukaryota</taxon>
        <taxon>Metazoa</taxon>
        <taxon>Cnidaria</taxon>
        <taxon>Anthozoa</taxon>
        <taxon>Hexacorallia</taxon>
        <taxon>Scleractinia</taxon>
        <taxon>Astrocoeniina</taxon>
        <taxon>Acroporidae</taxon>
        <taxon>Acropora</taxon>
    </lineage>
</organism>
<dbReference type="PANTHER" id="PTHR34917">
    <property type="entry name" value="RBPJ-INTERACTING AND TUBULIN-ASSOCIATED PROTEIN 1"/>
    <property type="match status" value="1"/>
</dbReference>